<evidence type="ECO:0000256" key="5">
    <source>
        <dbReference type="ARBA" id="ARBA00022833"/>
    </source>
</evidence>
<keyword evidence="2 7" id="KW-0645">Protease</keyword>
<accession>A0ABZ2IPQ4</accession>
<evidence type="ECO:0000313" key="11">
    <source>
        <dbReference type="Proteomes" id="UP001320603"/>
    </source>
</evidence>
<dbReference type="CDD" id="cd06456">
    <property type="entry name" value="M3A_DCP"/>
    <property type="match status" value="1"/>
</dbReference>
<evidence type="ECO:0000256" key="3">
    <source>
        <dbReference type="ARBA" id="ARBA00022723"/>
    </source>
</evidence>
<dbReference type="GO" id="GO:0016787">
    <property type="term" value="F:hydrolase activity"/>
    <property type="evidence" value="ECO:0007669"/>
    <property type="project" value="UniProtKB-KW"/>
</dbReference>
<evidence type="ECO:0000313" key="10">
    <source>
        <dbReference type="EMBL" id="WWV67893.1"/>
    </source>
</evidence>
<dbReference type="SUPFAM" id="SSF55486">
    <property type="entry name" value="Metalloproteases ('zincins'), catalytic domain"/>
    <property type="match status" value="1"/>
</dbReference>
<keyword evidence="5 7" id="KW-0862">Zinc</keyword>
<dbReference type="EC" id="3.4.24.-" evidence="10"/>
<dbReference type="Gene3D" id="3.40.390.10">
    <property type="entry name" value="Collagenase (Catalytic Domain)"/>
    <property type="match status" value="1"/>
</dbReference>
<dbReference type="PANTHER" id="PTHR43660:SF1">
    <property type="entry name" value="DIPEPTIDYL CARBOXYPEPTIDASE"/>
    <property type="match status" value="1"/>
</dbReference>
<dbReference type="InterPro" id="IPR045090">
    <property type="entry name" value="Pept_M3A_M3B"/>
</dbReference>
<dbReference type="RefSeq" id="WP_251968688.1">
    <property type="nucleotide sequence ID" value="NZ_CP146284.1"/>
</dbReference>
<feature type="signal peptide" evidence="8">
    <location>
        <begin position="1"/>
        <end position="22"/>
    </location>
</feature>
<gene>
    <name evidence="10" type="ORF">NEE14_008095</name>
</gene>
<proteinExistence type="inferred from homology"/>
<dbReference type="Gene3D" id="1.20.1050.40">
    <property type="entry name" value="Endopeptidase. Chain P, domain 1"/>
    <property type="match status" value="1"/>
</dbReference>
<dbReference type="InterPro" id="IPR034005">
    <property type="entry name" value="M3A_DCP"/>
</dbReference>
<dbReference type="Gene3D" id="1.10.1370.10">
    <property type="entry name" value="Neurolysin, domain 3"/>
    <property type="match status" value="1"/>
</dbReference>
<evidence type="ECO:0000256" key="2">
    <source>
        <dbReference type="ARBA" id="ARBA00022670"/>
    </source>
</evidence>
<dbReference type="InterPro" id="IPR024079">
    <property type="entry name" value="MetalloPept_cat_dom_sf"/>
</dbReference>
<keyword evidence="4 7" id="KW-0378">Hydrolase</keyword>
<evidence type="ECO:0000256" key="8">
    <source>
        <dbReference type="SAM" id="SignalP"/>
    </source>
</evidence>
<name>A0ABZ2IPQ4_9BACT</name>
<organism evidence="10 11">
    <name type="scientific">Parabacteroides absconsus</name>
    <dbReference type="NCBI Taxonomy" id="2951805"/>
    <lineage>
        <taxon>Bacteria</taxon>
        <taxon>Pseudomonadati</taxon>
        <taxon>Bacteroidota</taxon>
        <taxon>Bacteroidia</taxon>
        <taxon>Bacteroidales</taxon>
        <taxon>Tannerellaceae</taxon>
        <taxon>Parabacteroides</taxon>
    </lineage>
</organism>
<keyword evidence="8" id="KW-0732">Signal</keyword>
<dbReference type="InterPro" id="IPR001567">
    <property type="entry name" value="Pept_M3A_M3B_dom"/>
</dbReference>
<evidence type="ECO:0000259" key="9">
    <source>
        <dbReference type="Pfam" id="PF01432"/>
    </source>
</evidence>
<dbReference type="PANTHER" id="PTHR43660">
    <property type="entry name" value="DIPEPTIDYL CARBOXYPEPTIDASE"/>
    <property type="match status" value="1"/>
</dbReference>
<feature type="domain" description="Peptidase M3A/M3B catalytic" evidence="9">
    <location>
        <begin position="248"/>
        <end position="697"/>
    </location>
</feature>
<keyword evidence="11" id="KW-1185">Reference proteome</keyword>
<dbReference type="EMBL" id="CP146284">
    <property type="protein sequence ID" value="WWV67893.1"/>
    <property type="molecule type" value="Genomic_DNA"/>
</dbReference>
<dbReference type="Proteomes" id="UP001320603">
    <property type="component" value="Chromosome"/>
</dbReference>
<protein>
    <submittedName>
        <fullName evidence="10">M3 family metallopeptidase</fullName>
        <ecNumber evidence="10">3.4.24.-</ecNumber>
    </submittedName>
</protein>
<dbReference type="InterPro" id="IPR024080">
    <property type="entry name" value="Neurolysin/TOP_N"/>
</dbReference>
<evidence type="ECO:0000256" key="1">
    <source>
        <dbReference type="ARBA" id="ARBA00006040"/>
    </source>
</evidence>
<reference evidence="10 11" key="1">
    <citation type="submission" date="2024-02" db="EMBL/GenBank/DDBJ databases">
        <title>Whole genome sequencing of Parabacteroides sp. AD58.</title>
        <authorList>
            <person name="Chaplin A.V."/>
            <person name="Pikina A.P."/>
            <person name="Sokolova S.R."/>
            <person name="Korostin D.O."/>
            <person name="Efimov B.A."/>
        </authorList>
    </citation>
    <scope>NUCLEOTIDE SEQUENCE [LARGE SCALE GENOMIC DNA]</scope>
    <source>
        <strain evidence="10 11">AD58</strain>
    </source>
</reference>
<keyword evidence="3 7" id="KW-0479">Metal-binding</keyword>
<evidence type="ECO:0000256" key="7">
    <source>
        <dbReference type="RuleBase" id="RU003435"/>
    </source>
</evidence>
<dbReference type="InterPro" id="IPR024077">
    <property type="entry name" value="Neurolysin/TOP_dom2"/>
</dbReference>
<sequence>MKNLLCNAILLFGLSSNIMVQAESNPFFGKYKTPFETPPFDKIKTEHYEPAFKRGIAELKEEVDKIANNAEPATFENTIVALERSGELLSRVSGAFFNVLSANANDEMMEISQRISPDLTESSNNIYLNEKLFARVKAVYDQRQSLNLSIEDARLLDETYRAFQESGATLSAEDKEKYRALSTELSLLSLQFDQNALKDQNRFEMLLTDEKDIAGLPESIREAAAHLAKEKGKEGWLFTLDAPSYVPFMRYADSRALREKMYRAYMSTGNKGDEYDNKEIIRKLVNGRLALAQLMGYPNYAAFELSHKMAKNTDNVYKLLNQLLDAYKPVAINEYNAVQGFAMGMEQQNMQVMPWDWSYYSEKLKDLRFKVNDEMTRPYFQLENVKKGVFGLATQLYGLTFKENKKIPVYDKEVQAYEVYDAEGNFKAVLYTDFFPREGKQSGAWMNGIRSQYRDAKGKDVRPQIIIVMNFTRPTDTKPSLLTFDEVETLLHEFGHALHGICANGTYASLSGTSVYQDFVELPSQIMENWLTEKEYLDQIAVHYQTGEKIPQELVQKLIDASNFNTGYACCRQVSFGLLDMAWHTITEPFEGDVVAFEKKAWAPAAVVPEVPEACMSTSFGHLFAGGYAAGYYGYKWAEVLDADAFSVFKEKGIFNKEVAKSFYDNILSKGGTEDPAVLYKRFRGQDPTIDALLIRNGIKK</sequence>
<keyword evidence="6 7" id="KW-0482">Metalloprotease</keyword>
<feature type="chain" id="PRO_5046999989" evidence="8">
    <location>
        <begin position="23"/>
        <end position="701"/>
    </location>
</feature>
<evidence type="ECO:0000256" key="6">
    <source>
        <dbReference type="ARBA" id="ARBA00023049"/>
    </source>
</evidence>
<evidence type="ECO:0000256" key="4">
    <source>
        <dbReference type="ARBA" id="ARBA00022801"/>
    </source>
</evidence>
<dbReference type="Pfam" id="PF01432">
    <property type="entry name" value="Peptidase_M3"/>
    <property type="match status" value="1"/>
</dbReference>
<comment type="cofactor">
    <cofactor evidence="7">
        <name>Zn(2+)</name>
        <dbReference type="ChEBI" id="CHEBI:29105"/>
    </cofactor>
    <text evidence="7">Binds 1 zinc ion.</text>
</comment>
<comment type="similarity">
    <text evidence="1 7">Belongs to the peptidase M3 family.</text>
</comment>